<protein>
    <submittedName>
        <fullName evidence="2">Uncharacterized protein</fullName>
    </submittedName>
</protein>
<accession>A0AAD5ZVR2</accession>
<dbReference type="InterPro" id="IPR004158">
    <property type="entry name" value="DUF247_pln"/>
</dbReference>
<proteinExistence type="predicted"/>
<dbReference type="AlphaFoldDB" id="A0AAD5ZVR2"/>
<organism evidence="2 3">
    <name type="scientific">Rhynchospora tenuis</name>
    <dbReference type="NCBI Taxonomy" id="198213"/>
    <lineage>
        <taxon>Eukaryota</taxon>
        <taxon>Viridiplantae</taxon>
        <taxon>Streptophyta</taxon>
        <taxon>Embryophyta</taxon>
        <taxon>Tracheophyta</taxon>
        <taxon>Spermatophyta</taxon>
        <taxon>Magnoliopsida</taxon>
        <taxon>Liliopsida</taxon>
        <taxon>Poales</taxon>
        <taxon>Cyperaceae</taxon>
        <taxon>Cyperoideae</taxon>
        <taxon>Rhynchosporeae</taxon>
        <taxon>Rhynchospora</taxon>
    </lineage>
</organism>
<dbReference type="Pfam" id="PF03140">
    <property type="entry name" value="DUF247"/>
    <property type="match status" value="1"/>
</dbReference>
<gene>
    <name evidence="2" type="ORF">LUZ61_008503</name>
</gene>
<evidence type="ECO:0000313" key="3">
    <source>
        <dbReference type="Proteomes" id="UP001210211"/>
    </source>
</evidence>
<evidence type="ECO:0000256" key="1">
    <source>
        <dbReference type="SAM" id="Phobius"/>
    </source>
</evidence>
<keyword evidence="1" id="KW-0472">Membrane</keyword>
<reference evidence="2 3" key="1">
    <citation type="journal article" date="2022" name="Cell">
        <title>Repeat-based holocentromeres influence genome architecture and karyotype evolution.</title>
        <authorList>
            <person name="Hofstatter P.G."/>
            <person name="Thangavel G."/>
            <person name="Lux T."/>
            <person name="Neumann P."/>
            <person name="Vondrak T."/>
            <person name="Novak P."/>
            <person name="Zhang M."/>
            <person name="Costa L."/>
            <person name="Castellani M."/>
            <person name="Scott A."/>
            <person name="Toegelov H."/>
            <person name="Fuchs J."/>
            <person name="Mata-Sucre Y."/>
            <person name="Dias Y."/>
            <person name="Vanzela A.L.L."/>
            <person name="Huettel B."/>
            <person name="Almeida C.C.S."/>
            <person name="Simkova H."/>
            <person name="Souza G."/>
            <person name="Pedrosa-Harand A."/>
            <person name="Macas J."/>
            <person name="Mayer K.F.X."/>
            <person name="Houben A."/>
            <person name="Marques A."/>
        </authorList>
    </citation>
    <scope>NUCLEOTIDE SEQUENCE [LARGE SCALE GENOMIC DNA]</scope>
    <source>
        <strain evidence="2">RhyTen1mFocal</strain>
    </source>
</reference>
<dbReference type="PANTHER" id="PTHR31170:SF25">
    <property type="entry name" value="BNAA09G04570D PROTEIN"/>
    <property type="match status" value="1"/>
</dbReference>
<sequence length="483" mass="55896">MSNQKEITSGVEGAHVITIEDKMKDKLTKLWEADHSEEFTIFRAPFNIRQSKKIMFEPSVISIGPYYLGRPHLRAMQEKKWRFLQSFLDHGGCKIEDCVSKIKKLEKRALSCYSETFKMKSDDFIEMMILDGCFIVEFFHKYIIAKDHKAINEGWISLIIENDLILLENQIPFFIIEELHGFLKNPLDFAEIARILTRQKIPIKVPTQQKIHHLLHLCHCYAVPVPDSPSHLMENVVSLPGKPSDATQNAVSSKIHSDGMQIASSERNLPPSFLSIRGIFLILKTFWHKKAEKEERERMTIPCATELVEAGVKFKKLDKSDELTKITFQSGVLWIPRLQIDDSIRPLFMNLIALEQCMSLQVPNHFSTYIMFMDKLVNTRHDVRILRDKGILNNMLASEEEVTLFFNQTGQSVYIPPDHYLAELFKMLNKYCESSYHKNRARFCHDYCNSPWSIISVIAGIVLLILTFAQTFMAVYSYIRPPS</sequence>
<dbReference type="PANTHER" id="PTHR31170">
    <property type="entry name" value="BNAC04G53230D PROTEIN"/>
    <property type="match status" value="1"/>
</dbReference>
<evidence type="ECO:0000313" key="2">
    <source>
        <dbReference type="EMBL" id="KAJ3704798.1"/>
    </source>
</evidence>
<dbReference type="EMBL" id="JAMRDG010000001">
    <property type="protein sequence ID" value="KAJ3704798.1"/>
    <property type="molecule type" value="Genomic_DNA"/>
</dbReference>
<keyword evidence="3" id="KW-1185">Reference proteome</keyword>
<keyword evidence="1" id="KW-0812">Transmembrane</keyword>
<comment type="caution">
    <text evidence="2">The sequence shown here is derived from an EMBL/GenBank/DDBJ whole genome shotgun (WGS) entry which is preliminary data.</text>
</comment>
<dbReference type="Proteomes" id="UP001210211">
    <property type="component" value="Unassembled WGS sequence"/>
</dbReference>
<keyword evidence="1" id="KW-1133">Transmembrane helix</keyword>
<feature type="transmembrane region" description="Helical" evidence="1">
    <location>
        <begin position="452"/>
        <end position="479"/>
    </location>
</feature>
<name>A0AAD5ZVR2_9POAL</name>